<evidence type="ECO:0000259" key="2">
    <source>
        <dbReference type="SMART" id="SM00382"/>
    </source>
</evidence>
<dbReference type="InterPro" id="IPR003959">
    <property type="entry name" value="ATPase_AAA_core"/>
</dbReference>
<feature type="domain" description="AAA+ ATPase" evidence="2">
    <location>
        <begin position="230"/>
        <end position="358"/>
    </location>
</feature>
<evidence type="ECO:0000313" key="3">
    <source>
        <dbReference type="EMBL" id="TVY84733.1"/>
    </source>
</evidence>
<dbReference type="PANTHER" id="PTHR23077">
    <property type="entry name" value="AAA-FAMILY ATPASE"/>
    <property type="match status" value="1"/>
</dbReference>
<dbReference type="InterPro" id="IPR003593">
    <property type="entry name" value="AAA+_ATPase"/>
</dbReference>
<dbReference type="GO" id="GO:0042254">
    <property type="term" value="P:ribosome biogenesis"/>
    <property type="evidence" value="ECO:0007669"/>
    <property type="project" value="TreeGrafter"/>
</dbReference>
<feature type="compositionally biased region" description="Pro residues" evidence="1">
    <location>
        <begin position="506"/>
        <end position="534"/>
    </location>
</feature>
<feature type="compositionally biased region" description="Basic and acidic residues" evidence="1">
    <location>
        <begin position="435"/>
        <end position="447"/>
    </location>
</feature>
<feature type="region of interest" description="Disordered" evidence="1">
    <location>
        <begin position="435"/>
        <end position="465"/>
    </location>
</feature>
<dbReference type="Proteomes" id="UP000469558">
    <property type="component" value="Unassembled WGS sequence"/>
</dbReference>
<dbReference type="SUPFAM" id="SSF52540">
    <property type="entry name" value="P-loop containing nucleoside triphosphate hydrolases"/>
    <property type="match status" value="1"/>
</dbReference>
<reference evidence="3 4" key="1">
    <citation type="submission" date="2018-05" db="EMBL/GenBank/DDBJ databases">
        <title>Genome sequencing and assembly of the regulated plant pathogen Lachnellula willkommii and related sister species for the development of diagnostic species identification markers.</title>
        <authorList>
            <person name="Giroux E."/>
            <person name="Bilodeau G."/>
        </authorList>
    </citation>
    <scope>NUCLEOTIDE SEQUENCE [LARGE SCALE GENOMIC DNA]</scope>
    <source>
        <strain evidence="3 4">CBS 268.59</strain>
    </source>
</reference>
<dbReference type="OrthoDB" id="2115716at2759"/>
<name>A0A8T9CQ05_9HELO</name>
<sequence length="534" mass="59850">MGEQASSVMLNAARHDRVFEGYKEHSAGLRVSTELVILDLLRKSHPDYHVTCTSPSGCDFKGYAQAGHATAIKDANNELFDSTRIYVSAGPRLEKNPGAIVEHVRFGRWKYTWNNKGFILYEIEIEQRPRSGMKVLFILSPRSEAVHGAESHAAADELLMAIGDWSAVLHDEIYIFDGGYWAKSRELWESVQGSSWDEVILNPEMKANLIQDVQGFFDNKDLYKKLAVPWKRGLILHGVPGNGKTISIKALISALNEREEPVPSLYVKSFDARNGNTNAIRAIFTMARSMAPCFLIFEDLDALVTDATRSYFLNEVDGLESNDGILMVGSTNHLELLDPAISKRPSRFDRKYHFKLPDEDERTAYCQFWRKKFEGDETMLDFPAEACNLIAKMTDGYSFAYLKELFVTSLLVIAQGGAADIEEADKPVMVRREDAVEQKAVPAKKEEDQEESSDDGEPAPRKRIAAEVEIPASLKDNVLLKMIRAHSKTLLEEMDNTLSAPKLYLGPPPPPPPPMGMPPPPNVRVPRGPPRIFR</sequence>
<evidence type="ECO:0000256" key="1">
    <source>
        <dbReference type="SAM" id="MobiDB-lite"/>
    </source>
</evidence>
<dbReference type="GO" id="GO:0016887">
    <property type="term" value="F:ATP hydrolysis activity"/>
    <property type="evidence" value="ECO:0007669"/>
    <property type="project" value="InterPro"/>
</dbReference>
<feature type="compositionally biased region" description="Acidic residues" evidence="1">
    <location>
        <begin position="448"/>
        <end position="457"/>
    </location>
</feature>
<dbReference type="InterPro" id="IPR050168">
    <property type="entry name" value="AAA_ATPase_domain"/>
</dbReference>
<dbReference type="Pfam" id="PF00004">
    <property type="entry name" value="AAA"/>
    <property type="match status" value="1"/>
</dbReference>
<dbReference type="SMART" id="SM00382">
    <property type="entry name" value="AAA"/>
    <property type="match status" value="1"/>
</dbReference>
<dbReference type="GO" id="GO:0005634">
    <property type="term" value="C:nucleus"/>
    <property type="evidence" value="ECO:0007669"/>
    <property type="project" value="TreeGrafter"/>
</dbReference>
<dbReference type="GO" id="GO:0005524">
    <property type="term" value="F:ATP binding"/>
    <property type="evidence" value="ECO:0007669"/>
    <property type="project" value="InterPro"/>
</dbReference>
<accession>A0A8T9CQ05</accession>
<evidence type="ECO:0000313" key="4">
    <source>
        <dbReference type="Proteomes" id="UP000469558"/>
    </source>
</evidence>
<dbReference type="PANTHER" id="PTHR23077:SF132">
    <property type="entry name" value="ATP-DEPENDENT ZN PROTEASE"/>
    <property type="match status" value="1"/>
</dbReference>
<feature type="region of interest" description="Disordered" evidence="1">
    <location>
        <begin position="500"/>
        <end position="534"/>
    </location>
</feature>
<protein>
    <submittedName>
        <fullName evidence="3">Putative ATPase</fullName>
    </submittedName>
</protein>
<dbReference type="EMBL" id="QGMK01000059">
    <property type="protein sequence ID" value="TVY84733.1"/>
    <property type="molecule type" value="Genomic_DNA"/>
</dbReference>
<dbReference type="InterPro" id="IPR027417">
    <property type="entry name" value="P-loop_NTPase"/>
</dbReference>
<organism evidence="3 4">
    <name type="scientific">Lachnellula suecica</name>
    <dbReference type="NCBI Taxonomy" id="602035"/>
    <lineage>
        <taxon>Eukaryota</taxon>
        <taxon>Fungi</taxon>
        <taxon>Dikarya</taxon>
        <taxon>Ascomycota</taxon>
        <taxon>Pezizomycotina</taxon>
        <taxon>Leotiomycetes</taxon>
        <taxon>Helotiales</taxon>
        <taxon>Lachnaceae</taxon>
        <taxon>Lachnellula</taxon>
    </lineage>
</organism>
<comment type="caution">
    <text evidence="3">The sequence shown here is derived from an EMBL/GenBank/DDBJ whole genome shotgun (WGS) entry which is preliminary data.</text>
</comment>
<dbReference type="GO" id="GO:1990275">
    <property type="term" value="F:preribosome binding"/>
    <property type="evidence" value="ECO:0007669"/>
    <property type="project" value="TreeGrafter"/>
</dbReference>
<dbReference type="AlphaFoldDB" id="A0A8T9CQ05"/>
<dbReference type="Gene3D" id="3.40.50.300">
    <property type="entry name" value="P-loop containing nucleotide triphosphate hydrolases"/>
    <property type="match status" value="1"/>
</dbReference>
<keyword evidence="4" id="KW-1185">Reference proteome</keyword>
<proteinExistence type="predicted"/>
<dbReference type="CDD" id="cd19481">
    <property type="entry name" value="RecA-like_protease"/>
    <property type="match status" value="1"/>
</dbReference>
<dbReference type="GO" id="GO:0003723">
    <property type="term" value="F:RNA binding"/>
    <property type="evidence" value="ECO:0007669"/>
    <property type="project" value="TreeGrafter"/>
</dbReference>
<gene>
    <name evidence="3" type="primary">yjoB_0</name>
    <name evidence="3" type="ORF">LSUE1_G000625</name>
</gene>